<dbReference type="EMBL" id="HBIX01010564">
    <property type="protein sequence ID" value="CAE0715243.1"/>
    <property type="molecule type" value="Transcribed_RNA"/>
</dbReference>
<sequence length="112" mass="13230">MQKRRHSSNTHFPSFLFDNRAKEWQRRQWRAYILICRTINQPTRNVQFTTAAELNKKPIAHTVQQECALAVETNPRVQNSAATAVETNLWIQAVYNRAMHSRWYYTGTGNHR</sequence>
<organism evidence="1">
    <name type="scientific">Pseudo-nitzschia australis</name>
    <dbReference type="NCBI Taxonomy" id="44445"/>
    <lineage>
        <taxon>Eukaryota</taxon>
        <taxon>Sar</taxon>
        <taxon>Stramenopiles</taxon>
        <taxon>Ochrophyta</taxon>
        <taxon>Bacillariophyta</taxon>
        <taxon>Bacillariophyceae</taxon>
        <taxon>Bacillariophycidae</taxon>
        <taxon>Bacillariales</taxon>
        <taxon>Bacillariaceae</taxon>
        <taxon>Pseudo-nitzschia</taxon>
    </lineage>
</organism>
<protein>
    <submittedName>
        <fullName evidence="1">Uncharacterized protein</fullName>
    </submittedName>
</protein>
<evidence type="ECO:0000313" key="1">
    <source>
        <dbReference type="EMBL" id="CAE0715242.1"/>
    </source>
</evidence>
<reference evidence="1" key="1">
    <citation type="submission" date="2021-01" db="EMBL/GenBank/DDBJ databases">
        <authorList>
            <person name="Corre E."/>
            <person name="Pelletier E."/>
            <person name="Niang G."/>
            <person name="Scheremetjew M."/>
            <person name="Finn R."/>
            <person name="Kale V."/>
            <person name="Holt S."/>
            <person name="Cochrane G."/>
            <person name="Meng A."/>
            <person name="Brown T."/>
            <person name="Cohen L."/>
        </authorList>
    </citation>
    <scope>NUCLEOTIDE SEQUENCE</scope>
    <source>
        <strain evidence="1">10249 10 AB</strain>
    </source>
</reference>
<evidence type="ECO:0000313" key="2">
    <source>
        <dbReference type="EMBL" id="CAE0715243.1"/>
    </source>
</evidence>
<gene>
    <name evidence="1" type="ORF">PAUS00366_LOCUS7994</name>
    <name evidence="2" type="ORF">PAUS00366_LOCUS7995</name>
</gene>
<proteinExistence type="predicted"/>
<dbReference type="EMBL" id="HBIX01010563">
    <property type="protein sequence ID" value="CAE0715242.1"/>
    <property type="molecule type" value="Transcribed_RNA"/>
</dbReference>
<dbReference type="AlphaFoldDB" id="A0A6U9XZ69"/>
<accession>A0A6U9XZ69</accession>
<name>A0A6U9XZ69_9STRA</name>